<proteinExistence type="predicted"/>
<dbReference type="EMBL" id="MLCO01000450">
    <property type="protein sequence ID" value="ONG44069.1"/>
    <property type="molecule type" value="Genomic_DNA"/>
</dbReference>
<evidence type="ECO:0000313" key="2">
    <source>
        <dbReference type="Proteomes" id="UP000188879"/>
    </source>
</evidence>
<protein>
    <submittedName>
        <fullName evidence="1">Uncharacterized protein</fullName>
    </submittedName>
</protein>
<accession>A0A1V2GVU0</accession>
<reference evidence="1 2" key="1">
    <citation type="submission" date="2016-10" db="EMBL/GenBank/DDBJ databases">
        <title>Draft Genome sequence of Roseomonas sp. strain M3.</title>
        <authorList>
            <person name="Subhash Y."/>
            <person name="Lee S."/>
        </authorList>
    </citation>
    <scope>NUCLEOTIDE SEQUENCE [LARGE SCALE GENOMIC DNA]</scope>
    <source>
        <strain evidence="1 2">M3</strain>
    </source>
</reference>
<comment type="caution">
    <text evidence="1">The sequence shown here is derived from an EMBL/GenBank/DDBJ whole genome shotgun (WGS) entry which is preliminary data.</text>
</comment>
<organism evidence="1 2">
    <name type="scientific">Teichococcus deserti</name>
    <dbReference type="NCBI Taxonomy" id="1817963"/>
    <lineage>
        <taxon>Bacteria</taxon>
        <taxon>Pseudomonadati</taxon>
        <taxon>Pseudomonadota</taxon>
        <taxon>Alphaproteobacteria</taxon>
        <taxon>Acetobacterales</taxon>
        <taxon>Roseomonadaceae</taxon>
        <taxon>Roseomonas</taxon>
    </lineage>
</organism>
<sequence>MTAALLAACAPQPSDVAGDPVLSKAGSGAGAVVSGPVSSGGGSPLLQAMRQDPDGTDIATVFRMFCLERFPARNLMAGEMPPGTSSAAMSPQQVRQYLRDDPGVGWWYQTPFGTYAVTVEAPPFFACAVRRNYPSVPGYNAVYQEALRRWVEAEGRGPLRSEMGLAPASNQNTLAYARQVPGPRPEVLMRLETQLSARQVEVRLVRQIPNTPVRGATQPF</sequence>
<keyword evidence="2" id="KW-1185">Reference proteome</keyword>
<dbReference type="Proteomes" id="UP000188879">
    <property type="component" value="Unassembled WGS sequence"/>
</dbReference>
<dbReference type="AlphaFoldDB" id="A0A1V2GVU0"/>
<evidence type="ECO:0000313" key="1">
    <source>
        <dbReference type="EMBL" id="ONG44069.1"/>
    </source>
</evidence>
<gene>
    <name evidence="1" type="ORF">BKE38_28400</name>
</gene>
<name>A0A1V2GVU0_9PROT</name>